<evidence type="ECO:0000313" key="4">
    <source>
        <dbReference type="Proteomes" id="UP001390339"/>
    </source>
</evidence>
<evidence type="ECO:0000256" key="1">
    <source>
        <dbReference type="ARBA" id="ARBA00006484"/>
    </source>
</evidence>
<dbReference type="InterPro" id="IPR002347">
    <property type="entry name" value="SDR_fam"/>
</dbReference>
<comment type="similarity">
    <text evidence="1 2">Belongs to the short-chain dehydrogenases/reductases (SDR) family.</text>
</comment>
<dbReference type="SUPFAM" id="SSF51735">
    <property type="entry name" value="NAD(P)-binding Rossmann-fold domains"/>
    <property type="match status" value="1"/>
</dbReference>
<dbReference type="Pfam" id="PF13561">
    <property type="entry name" value="adh_short_C2"/>
    <property type="match status" value="1"/>
</dbReference>
<dbReference type="PANTHER" id="PTHR42760:SF129">
    <property type="entry name" value="OXIDOREDUCTASE"/>
    <property type="match status" value="1"/>
</dbReference>
<organism evidence="3 4">
    <name type="scientific">Apiospora arundinis</name>
    <dbReference type="NCBI Taxonomy" id="335852"/>
    <lineage>
        <taxon>Eukaryota</taxon>
        <taxon>Fungi</taxon>
        <taxon>Dikarya</taxon>
        <taxon>Ascomycota</taxon>
        <taxon>Pezizomycotina</taxon>
        <taxon>Sordariomycetes</taxon>
        <taxon>Xylariomycetidae</taxon>
        <taxon>Amphisphaeriales</taxon>
        <taxon>Apiosporaceae</taxon>
        <taxon>Apiospora</taxon>
    </lineage>
</organism>
<reference evidence="3 4" key="1">
    <citation type="journal article" date="2024" name="IMA Fungus">
        <title>Apiospora arundinis, a panoply of carbohydrate-active enzymes and secondary metabolites.</title>
        <authorList>
            <person name="Sorensen T."/>
            <person name="Petersen C."/>
            <person name="Muurmann A.T."/>
            <person name="Christiansen J.V."/>
            <person name="Brundto M.L."/>
            <person name="Overgaard C.K."/>
            <person name="Boysen A.T."/>
            <person name="Wollenberg R.D."/>
            <person name="Larsen T.O."/>
            <person name="Sorensen J.L."/>
            <person name="Nielsen K.L."/>
            <person name="Sondergaard T.E."/>
        </authorList>
    </citation>
    <scope>NUCLEOTIDE SEQUENCE [LARGE SCALE GENOMIC DNA]</scope>
    <source>
        <strain evidence="3 4">AAU 773</strain>
    </source>
</reference>
<dbReference type="PANTHER" id="PTHR42760">
    <property type="entry name" value="SHORT-CHAIN DEHYDROGENASES/REDUCTASES FAMILY MEMBER"/>
    <property type="match status" value="1"/>
</dbReference>
<dbReference type="PRINTS" id="PR00081">
    <property type="entry name" value="GDHRDH"/>
</dbReference>
<name>A0ABR2HSF0_9PEZI</name>
<accession>A0ABR2HSF0</accession>
<keyword evidence="4" id="KW-1185">Reference proteome</keyword>
<evidence type="ECO:0000256" key="2">
    <source>
        <dbReference type="RuleBase" id="RU000363"/>
    </source>
</evidence>
<proteinExistence type="inferred from homology"/>
<dbReference type="CDD" id="cd05233">
    <property type="entry name" value="SDR_c"/>
    <property type="match status" value="1"/>
</dbReference>
<dbReference type="Pfam" id="PF00106">
    <property type="entry name" value="adh_short"/>
    <property type="match status" value="1"/>
</dbReference>
<protein>
    <submittedName>
        <fullName evidence="3">Short chain alcohol dehydrogenase</fullName>
    </submittedName>
</protein>
<dbReference type="InterPro" id="IPR036291">
    <property type="entry name" value="NAD(P)-bd_dom_sf"/>
</dbReference>
<dbReference type="Proteomes" id="UP001390339">
    <property type="component" value="Unassembled WGS sequence"/>
</dbReference>
<evidence type="ECO:0000313" key="3">
    <source>
        <dbReference type="EMBL" id="KAK8852020.1"/>
    </source>
</evidence>
<gene>
    <name evidence="3" type="ORF">PGQ11_014499</name>
</gene>
<sequence length="292" mass="31362">MVEQSRNIVVSGAARGIGRSLSRHFLDKGHCVFLLDIQEDELKYCVETHLKRFASSGPGGRKMAGYALCDLRDPAAIRASIEAAVAFFGDGRIDVLVNNGGIASPQWRGGKTMEDRDTLAEWQAYVETNLTAPFVASQACLPYMKRAASIDEHDPAHVDAVAADVTSDAGPCVVHIGSFRAHQSDPNQEGYAATKAGQLGLMHSMAISLARWGIRVNLVAPGRIKAAHECRAGDEGGHEWAHQVEGKDVADHPVNRAGRPRDIAQAVDYLINAGFVTGEELTVDGGALKKKK</sequence>
<comment type="caution">
    <text evidence="3">The sequence shown here is derived from an EMBL/GenBank/DDBJ whole genome shotgun (WGS) entry which is preliminary data.</text>
</comment>
<dbReference type="PRINTS" id="PR00080">
    <property type="entry name" value="SDRFAMILY"/>
</dbReference>
<dbReference type="Gene3D" id="3.40.50.720">
    <property type="entry name" value="NAD(P)-binding Rossmann-like Domain"/>
    <property type="match status" value="1"/>
</dbReference>
<dbReference type="EMBL" id="JAPCWZ010000009">
    <property type="protein sequence ID" value="KAK8852020.1"/>
    <property type="molecule type" value="Genomic_DNA"/>
</dbReference>